<evidence type="ECO:0000313" key="1">
    <source>
        <dbReference type="EMBL" id="MBP3191843.1"/>
    </source>
</evidence>
<comment type="caution">
    <text evidence="1">The sequence shown here is derived from an EMBL/GenBank/DDBJ whole genome shotgun (WGS) entry which is preliminary data.</text>
</comment>
<dbReference type="PROSITE" id="PS51257">
    <property type="entry name" value="PROKAR_LIPOPROTEIN"/>
    <property type="match status" value="1"/>
</dbReference>
<evidence type="ECO:0000313" key="2">
    <source>
        <dbReference type="Proteomes" id="UP000673975"/>
    </source>
</evidence>
<dbReference type="RefSeq" id="WP_210510656.1">
    <property type="nucleotide sequence ID" value="NZ_JAFIDN010000002.1"/>
</dbReference>
<protein>
    <recommendedName>
        <fullName evidence="3">Lipoprotein</fullName>
    </recommendedName>
</protein>
<proteinExistence type="predicted"/>
<accession>A0A8J7S7V6</accession>
<gene>
    <name evidence="1" type="ORF">NATSA_04110</name>
</gene>
<evidence type="ECO:0008006" key="3">
    <source>
        <dbReference type="Google" id="ProtNLM"/>
    </source>
</evidence>
<sequence length="232" mass="27170">MRYSYLFITIIFGGFWVFSCDRLVSSDESPDLQYDREYYIVNEDTVHVHLSHDIIAVYPAEDADPDAFNKLIRSYGLQPLRLYSHEPISEVPAQFVESGRPVIFRLPSNMDRRHFYSYYEGLNQHSFARHQLVYYSSAAGKQDPDREGWFYPTNKIVVKPAKEDFSVHDLEETFHVTLVSKTEQIMSYTFRDEQFRNGNPYAAAQSIYESGSFEYVYPSAYHEYTTMSAFLN</sequence>
<dbReference type="AlphaFoldDB" id="A0A8J7S7V6"/>
<organism evidence="1 2">
    <name type="scientific">Natronogracilivirga saccharolytica</name>
    <dbReference type="NCBI Taxonomy" id="2812953"/>
    <lineage>
        <taxon>Bacteria</taxon>
        <taxon>Pseudomonadati</taxon>
        <taxon>Balneolota</taxon>
        <taxon>Balneolia</taxon>
        <taxon>Balneolales</taxon>
        <taxon>Cyclonatronaceae</taxon>
        <taxon>Natronogracilivirga</taxon>
    </lineage>
</organism>
<name>A0A8J7S7V6_9BACT</name>
<keyword evidence="2" id="KW-1185">Reference proteome</keyword>
<reference evidence="1" key="1">
    <citation type="submission" date="2021-02" db="EMBL/GenBank/DDBJ databases">
        <title>Natronogracilivirga saccharolytica gen. nov. sp. nov. a new anaerobic, haloalkiliphilic carbohydrate-fermenting bacterium from soda lake and proposing of Cyclonatronumiaceae fam. nov. in the phylum Balneolaeota.</title>
        <authorList>
            <person name="Zhilina T.N."/>
            <person name="Sorokin D.Y."/>
            <person name="Zavarzina D.G."/>
            <person name="Toshchakov S.V."/>
            <person name="Kublanov I.V."/>
        </authorList>
    </citation>
    <scope>NUCLEOTIDE SEQUENCE</scope>
    <source>
        <strain evidence="1">Z-1702</strain>
    </source>
</reference>
<dbReference type="Proteomes" id="UP000673975">
    <property type="component" value="Unassembled WGS sequence"/>
</dbReference>
<dbReference type="EMBL" id="JAFIDN010000002">
    <property type="protein sequence ID" value="MBP3191843.1"/>
    <property type="molecule type" value="Genomic_DNA"/>
</dbReference>